<feature type="transmembrane region" description="Helical" evidence="1">
    <location>
        <begin position="25"/>
        <end position="43"/>
    </location>
</feature>
<keyword evidence="1" id="KW-1133">Transmembrane helix</keyword>
<feature type="transmembrane region" description="Helical" evidence="1">
    <location>
        <begin position="63"/>
        <end position="84"/>
    </location>
</feature>
<feature type="transmembrane region" description="Helical" evidence="1">
    <location>
        <begin position="104"/>
        <end position="126"/>
    </location>
</feature>
<dbReference type="EMBL" id="AZBU02000011">
    <property type="protein sequence ID" value="TKR61578.1"/>
    <property type="molecule type" value="Genomic_DNA"/>
</dbReference>
<evidence type="ECO:0000313" key="2">
    <source>
        <dbReference type="EMBL" id="TKR61578.1"/>
    </source>
</evidence>
<sequence length="185" mass="21258">MKKPKEFCLYLKNNPESFSVKVYNFLYDNASLLIMLAAVFPCLNHPDVLAKKKSFPMVFWDEVFGSVSMFVKLIGLIMISEVWIRLVVAFNRTCNDVCIVCHFLYFATCFVHNAGVLKLVLTVFFYHSPKFCVFLCFCIFLFIYSLCMVSIGSLAALSRFHSYCTIIPICHCAVLVFYGCLCLKY</sequence>
<dbReference type="AlphaFoldDB" id="A0A4U5LZ26"/>
<organism evidence="2 3">
    <name type="scientific">Steinernema carpocapsae</name>
    <name type="common">Entomopathogenic nematode</name>
    <dbReference type="NCBI Taxonomy" id="34508"/>
    <lineage>
        <taxon>Eukaryota</taxon>
        <taxon>Metazoa</taxon>
        <taxon>Ecdysozoa</taxon>
        <taxon>Nematoda</taxon>
        <taxon>Chromadorea</taxon>
        <taxon>Rhabditida</taxon>
        <taxon>Tylenchina</taxon>
        <taxon>Panagrolaimomorpha</taxon>
        <taxon>Strongyloidoidea</taxon>
        <taxon>Steinernematidae</taxon>
        <taxon>Steinernema</taxon>
    </lineage>
</organism>
<feature type="transmembrane region" description="Helical" evidence="1">
    <location>
        <begin position="133"/>
        <end position="154"/>
    </location>
</feature>
<keyword evidence="1" id="KW-0812">Transmembrane</keyword>
<protein>
    <submittedName>
        <fullName evidence="2">Uncharacterized protein</fullName>
    </submittedName>
</protein>
<proteinExistence type="predicted"/>
<name>A0A4U5LZ26_STECR</name>
<keyword evidence="3" id="KW-1185">Reference proteome</keyword>
<accession>A0A4U5LZ26</accession>
<evidence type="ECO:0000256" key="1">
    <source>
        <dbReference type="SAM" id="Phobius"/>
    </source>
</evidence>
<feature type="transmembrane region" description="Helical" evidence="1">
    <location>
        <begin position="160"/>
        <end position="183"/>
    </location>
</feature>
<gene>
    <name evidence="2" type="ORF">L596_028671</name>
</gene>
<evidence type="ECO:0000313" key="3">
    <source>
        <dbReference type="Proteomes" id="UP000298663"/>
    </source>
</evidence>
<reference evidence="2 3" key="2">
    <citation type="journal article" date="2019" name="G3 (Bethesda)">
        <title>Hybrid Assembly of the Genome of the Entomopathogenic Nematode Steinernema carpocapsae Identifies the X-Chromosome.</title>
        <authorList>
            <person name="Serra L."/>
            <person name="Macchietto M."/>
            <person name="Macias-Munoz A."/>
            <person name="McGill C.J."/>
            <person name="Rodriguez I.M."/>
            <person name="Rodriguez B."/>
            <person name="Murad R."/>
            <person name="Mortazavi A."/>
        </authorList>
    </citation>
    <scope>NUCLEOTIDE SEQUENCE [LARGE SCALE GENOMIC DNA]</scope>
    <source>
        <strain evidence="2 3">ALL</strain>
    </source>
</reference>
<comment type="caution">
    <text evidence="2">The sequence shown here is derived from an EMBL/GenBank/DDBJ whole genome shotgun (WGS) entry which is preliminary data.</text>
</comment>
<reference evidence="2 3" key="1">
    <citation type="journal article" date="2015" name="Genome Biol.">
        <title>Comparative genomics of Steinernema reveals deeply conserved gene regulatory networks.</title>
        <authorList>
            <person name="Dillman A.R."/>
            <person name="Macchietto M."/>
            <person name="Porter C.F."/>
            <person name="Rogers A."/>
            <person name="Williams B."/>
            <person name="Antoshechkin I."/>
            <person name="Lee M.M."/>
            <person name="Goodwin Z."/>
            <person name="Lu X."/>
            <person name="Lewis E.E."/>
            <person name="Goodrich-Blair H."/>
            <person name="Stock S.P."/>
            <person name="Adams B.J."/>
            <person name="Sternberg P.W."/>
            <person name="Mortazavi A."/>
        </authorList>
    </citation>
    <scope>NUCLEOTIDE SEQUENCE [LARGE SCALE GENOMIC DNA]</scope>
    <source>
        <strain evidence="2 3">ALL</strain>
    </source>
</reference>
<dbReference type="Proteomes" id="UP000298663">
    <property type="component" value="Unassembled WGS sequence"/>
</dbReference>
<keyword evidence="1" id="KW-0472">Membrane</keyword>